<comment type="similarity">
    <text evidence="1">Belongs to the Rv0495c family.</text>
</comment>
<name>A0ABM5QLC6_9CORY</name>
<evidence type="ECO:0000313" key="3">
    <source>
        <dbReference type="Proteomes" id="UP000028504"/>
    </source>
</evidence>
<accession>A0ABM5QLC6</accession>
<evidence type="ECO:0000313" key="2">
    <source>
        <dbReference type="EMBL" id="AIG63587.1"/>
    </source>
</evidence>
<dbReference type="Proteomes" id="UP000028504">
    <property type="component" value="Chromosome"/>
</dbReference>
<gene>
    <name evidence="2" type="ORF">CATYP_01590</name>
</gene>
<dbReference type="Pfam" id="PF11307">
    <property type="entry name" value="DUF3109"/>
    <property type="match status" value="1"/>
</dbReference>
<evidence type="ECO:0000256" key="1">
    <source>
        <dbReference type="ARBA" id="ARBA00093770"/>
    </source>
</evidence>
<sequence length="318" mass="34691">MNRPQSAPVFLGFPRNSPAGRSIAAGIEVPPDFPREWFELVDPADPEHVFSLDLTWLESYWECAFGTPECKGISQDLPEIGCCIHGAFLSDDDDRENLLRTVASMPARYWQLRPAGTAGFLSADAKGSTMPEAAAAEAIEPWLEWDELEGEDGELEPALKTKVVDGGCIFANRAGWATGVGCALHQWALDEGVDITAAKPEVCWQVPLNREDSWETRADGVEILRTVIGEYQRRTWGDGGEDFDWWCSGAPRCHTGARPVWQSQESELRALMGDAAYEALAEHCRRRAMLADAAHSAGVPAGELGGALARHPAGQEAD</sequence>
<dbReference type="InterPro" id="IPR021458">
    <property type="entry name" value="Rv0495c"/>
</dbReference>
<proteinExistence type="inferred from homology"/>
<keyword evidence="3" id="KW-1185">Reference proteome</keyword>
<dbReference type="EMBL" id="CP008944">
    <property type="protein sequence ID" value="AIG63587.1"/>
    <property type="molecule type" value="Genomic_DNA"/>
</dbReference>
<reference evidence="2 3" key="1">
    <citation type="submission" date="2014-07" db="EMBL/GenBank/DDBJ databases">
        <title>Complete genome sequence of Corynebacterium atypicum DSM 44849: identifiction of the mycolic acid biosynthesis genes.</title>
        <authorList>
            <person name="Tippelt A."/>
            <person name="Mollmann S."/>
            <person name="Albersmeier A."/>
            <person name="Jaenicke S."/>
            <person name="Ruckert C."/>
            <person name="Tauch A."/>
        </authorList>
    </citation>
    <scope>NUCLEOTIDE SEQUENCE [LARGE SCALE GENOMIC DNA]</scope>
    <source>
        <strain evidence="2 3">R2070</strain>
    </source>
</reference>
<protein>
    <submittedName>
        <fullName evidence="2">Uncharacterized protein</fullName>
    </submittedName>
</protein>
<organism evidence="2 3">
    <name type="scientific">Corynebacterium atypicum</name>
    <dbReference type="NCBI Taxonomy" id="191610"/>
    <lineage>
        <taxon>Bacteria</taxon>
        <taxon>Bacillati</taxon>
        <taxon>Actinomycetota</taxon>
        <taxon>Actinomycetes</taxon>
        <taxon>Mycobacteriales</taxon>
        <taxon>Corynebacteriaceae</taxon>
        <taxon>Corynebacterium</taxon>
    </lineage>
</organism>
<dbReference type="RefSeq" id="WP_038604295.1">
    <property type="nucleotide sequence ID" value="NZ_CP008944.1"/>
</dbReference>